<dbReference type="Pfam" id="PF04228">
    <property type="entry name" value="Zn_peptidase"/>
    <property type="match status" value="1"/>
</dbReference>
<evidence type="ECO:0000313" key="7">
    <source>
        <dbReference type="EMBL" id="RJO78075.1"/>
    </source>
</evidence>
<keyword evidence="4 6" id="KW-0472">Membrane</keyword>
<comment type="subcellular location">
    <subcellularLocation>
        <location evidence="1">Membrane</location>
        <topology evidence="1">Single-pass membrane protein</topology>
    </subcellularLocation>
</comment>
<gene>
    <name evidence="7" type="ORF">D5S18_06900</name>
</gene>
<dbReference type="PANTHER" id="PTHR30168:SF0">
    <property type="entry name" value="INNER MEMBRANE PROTEIN"/>
    <property type="match status" value="1"/>
</dbReference>
<keyword evidence="8" id="KW-1185">Reference proteome</keyword>
<comment type="caution">
    <text evidence="7">The sequence shown here is derived from an EMBL/GenBank/DDBJ whole genome shotgun (WGS) entry which is preliminary data.</text>
</comment>
<evidence type="ECO:0000256" key="1">
    <source>
        <dbReference type="ARBA" id="ARBA00004167"/>
    </source>
</evidence>
<name>A0A3A4KQU6_9NOCA</name>
<evidence type="ECO:0000256" key="3">
    <source>
        <dbReference type="ARBA" id="ARBA00022989"/>
    </source>
</evidence>
<feature type="region of interest" description="Disordered" evidence="5">
    <location>
        <begin position="1"/>
        <end position="25"/>
    </location>
</feature>
<feature type="transmembrane region" description="Helical" evidence="6">
    <location>
        <begin position="28"/>
        <end position="50"/>
    </location>
</feature>
<evidence type="ECO:0000256" key="6">
    <source>
        <dbReference type="SAM" id="Phobius"/>
    </source>
</evidence>
<protein>
    <recommendedName>
        <fullName evidence="9">Metalloprotease</fullName>
    </recommendedName>
</protein>
<dbReference type="OrthoDB" id="7950418at2"/>
<reference evidence="7 8" key="1">
    <citation type="submission" date="2018-09" db="EMBL/GenBank/DDBJ databases">
        <title>YIM PH21274 draft genome.</title>
        <authorList>
            <person name="Miao C."/>
        </authorList>
    </citation>
    <scope>NUCLEOTIDE SEQUENCE [LARGE SCALE GENOMIC DNA]</scope>
    <source>
        <strain evidence="7 8">YIM PH 21724</strain>
    </source>
</reference>
<accession>A0A3A4KQU6</accession>
<evidence type="ECO:0000256" key="5">
    <source>
        <dbReference type="SAM" id="MobiDB-lite"/>
    </source>
</evidence>
<keyword evidence="2 6" id="KW-0812">Transmembrane</keyword>
<feature type="compositionally biased region" description="Pro residues" evidence="5">
    <location>
        <begin position="1"/>
        <end position="14"/>
    </location>
</feature>
<keyword evidence="3 6" id="KW-1133">Transmembrane helix</keyword>
<dbReference type="PANTHER" id="PTHR30168">
    <property type="entry name" value="PUTATIVE MEMBRANE PROTEIN YPFJ"/>
    <property type="match status" value="1"/>
</dbReference>
<dbReference type="AlphaFoldDB" id="A0A3A4KQU6"/>
<sequence length="310" mass="33419">MQQGHRPPPVPYGPPGRRASRPPRKSRGGLAAFVVVIVLAVVGLLVRAGISPAAHDANAGGPKVTPMQETTVGPAETVNNPLVADAEATLLPARCGYSPWGTQVETARRFFETAAKCLESAWKPVLDKRKLPFQPPTLQVSASTAGITTPCTGSSSNFAAFYCPANKTIYMPISQLQTDLFKENWVIYLSVFAHEYGHHVQAVSGILRRANSDRVDAGARSQRGLELSRRIELQANCFDGMYMSSSSGGGSLTQSQITLTRRDAHHRGDQAGDMRDHGTSQHMGDWFEIGLDNNRAAQCNTFGASSEKVS</sequence>
<dbReference type="InterPro" id="IPR007343">
    <property type="entry name" value="Uncharacterised_pept_Zn_put"/>
</dbReference>
<evidence type="ECO:0008006" key="9">
    <source>
        <dbReference type="Google" id="ProtNLM"/>
    </source>
</evidence>
<dbReference type="EMBL" id="QZFU01000014">
    <property type="protein sequence ID" value="RJO78075.1"/>
    <property type="molecule type" value="Genomic_DNA"/>
</dbReference>
<evidence type="ECO:0000256" key="4">
    <source>
        <dbReference type="ARBA" id="ARBA00023136"/>
    </source>
</evidence>
<organism evidence="7 8">
    <name type="scientific">Nocardia panacis</name>
    <dbReference type="NCBI Taxonomy" id="2340916"/>
    <lineage>
        <taxon>Bacteria</taxon>
        <taxon>Bacillati</taxon>
        <taxon>Actinomycetota</taxon>
        <taxon>Actinomycetes</taxon>
        <taxon>Mycobacteriales</taxon>
        <taxon>Nocardiaceae</taxon>
        <taxon>Nocardia</taxon>
    </lineage>
</organism>
<evidence type="ECO:0000256" key="2">
    <source>
        <dbReference type="ARBA" id="ARBA00022692"/>
    </source>
</evidence>
<dbReference type="Proteomes" id="UP000266677">
    <property type="component" value="Unassembled WGS sequence"/>
</dbReference>
<evidence type="ECO:0000313" key="8">
    <source>
        <dbReference type="Proteomes" id="UP000266677"/>
    </source>
</evidence>
<dbReference type="GO" id="GO:0016020">
    <property type="term" value="C:membrane"/>
    <property type="evidence" value="ECO:0007669"/>
    <property type="project" value="UniProtKB-SubCell"/>
</dbReference>
<proteinExistence type="predicted"/>